<evidence type="ECO:0000313" key="3">
    <source>
        <dbReference type="Proteomes" id="UP000050443"/>
    </source>
</evidence>
<name>A0A0Q0Y1X0_9FLAO</name>
<dbReference type="STRING" id="362413.RC62_3749"/>
<sequence>MKLKTIIIVLSLFCFPAISQNVKQDSCQLFFKEIGIRDFILGSNYTQFVKESKSLKRKFKKETVYGIEIVTFNEHINLIKQKRIVEYNLKFKNNIIMAYSFKMNIGNFRKGPIYYNEVLKLLQKNENKNNFIKGKGYNNIMINNTCKKSFGLQSSSDANYLYGGISYESPIWEQQFKDYLKATGQDR</sequence>
<dbReference type="PATRIC" id="fig|362413.3.peg.3674"/>
<dbReference type="EMBL" id="JRLF01000006">
    <property type="protein sequence ID" value="KQB42742.1"/>
    <property type="molecule type" value="Genomic_DNA"/>
</dbReference>
<proteinExistence type="predicted"/>
<dbReference type="OrthoDB" id="1380467at2"/>
<gene>
    <name evidence="2" type="ORF">RC62_3749</name>
</gene>
<protein>
    <recommendedName>
        <fullName evidence="4">Lipoprotein</fullName>
    </recommendedName>
</protein>
<comment type="caution">
    <text evidence="2">The sequence shown here is derived from an EMBL/GenBank/DDBJ whole genome shotgun (WGS) entry which is preliminary data.</text>
</comment>
<evidence type="ECO:0008006" key="4">
    <source>
        <dbReference type="Google" id="ProtNLM"/>
    </source>
</evidence>
<keyword evidence="1" id="KW-0732">Signal</keyword>
<evidence type="ECO:0000256" key="1">
    <source>
        <dbReference type="SAM" id="SignalP"/>
    </source>
</evidence>
<dbReference type="RefSeq" id="WP_055092832.1">
    <property type="nucleotide sequence ID" value="NZ_JRLF01000006.1"/>
</dbReference>
<feature type="signal peptide" evidence="1">
    <location>
        <begin position="1"/>
        <end position="19"/>
    </location>
</feature>
<reference evidence="2 3" key="1">
    <citation type="submission" date="2014-09" db="EMBL/GenBank/DDBJ databases">
        <title>Genome sequence of Flavobacterium aquidurense RC62.</title>
        <authorList>
            <person name="Kim J.F."/>
            <person name="Kwak M.-J."/>
        </authorList>
    </citation>
    <scope>NUCLEOTIDE SEQUENCE [LARGE SCALE GENOMIC DNA]</scope>
    <source>
        <strain evidence="2 3">RC62</strain>
    </source>
</reference>
<dbReference type="Proteomes" id="UP000050443">
    <property type="component" value="Unassembled WGS sequence"/>
</dbReference>
<organism evidence="2 3">
    <name type="scientific">Flavobacterium aquidurense</name>
    <dbReference type="NCBI Taxonomy" id="362413"/>
    <lineage>
        <taxon>Bacteria</taxon>
        <taxon>Pseudomonadati</taxon>
        <taxon>Bacteroidota</taxon>
        <taxon>Flavobacteriia</taxon>
        <taxon>Flavobacteriales</taxon>
        <taxon>Flavobacteriaceae</taxon>
        <taxon>Flavobacterium</taxon>
    </lineage>
</organism>
<feature type="chain" id="PRO_5006186924" description="Lipoprotein" evidence="1">
    <location>
        <begin position="20"/>
        <end position="187"/>
    </location>
</feature>
<dbReference type="AlphaFoldDB" id="A0A0Q0Y1X0"/>
<evidence type="ECO:0000313" key="2">
    <source>
        <dbReference type="EMBL" id="KQB42742.1"/>
    </source>
</evidence>
<accession>A0A0Q0Y1X0</accession>